<dbReference type="OrthoDB" id="5642574at2"/>
<feature type="chain" id="PRO_5001993864" evidence="1">
    <location>
        <begin position="19"/>
        <end position="142"/>
    </location>
</feature>
<proteinExistence type="predicted"/>
<dbReference type="EMBL" id="JNCF01000032">
    <property type="protein sequence ID" value="KGP62949.1"/>
    <property type="molecule type" value="Genomic_DNA"/>
</dbReference>
<keyword evidence="1" id="KW-0732">Signal</keyword>
<name>A0A0A2SU72_9GAMM</name>
<gene>
    <name evidence="2" type="ORF">EP47_07475</name>
</gene>
<dbReference type="Proteomes" id="UP000054422">
    <property type="component" value="Unassembled WGS sequence"/>
</dbReference>
<evidence type="ECO:0000313" key="3">
    <source>
        <dbReference type="Proteomes" id="UP000054422"/>
    </source>
</evidence>
<comment type="caution">
    <text evidence="2">The sequence shown here is derived from an EMBL/GenBank/DDBJ whole genome shotgun (WGS) entry which is preliminary data.</text>
</comment>
<keyword evidence="3" id="KW-1185">Reference proteome</keyword>
<dbReference type="RefSeq" id="WP_035890279.1">
    <property type="nucleotide sequence ID" value="NZ_JNCF01000032.1"/>
</dbReference>
<dbReference type="PROSITE" id="PS51257">
    <property type="entry name" value="PROKAR_LIPOPROTEIN"/>
    <property type="match status" value="1"/>
</dbReference>
<evidence type="ECO:0000313" key="2">
    <source>
        <dbReference type="EMBL" id="KGP62949.1"/>
    </source>
</evidence>
<feature type="signal peptide" evidence="1">
    <location>
        <begin position="1"/>
        <end position="18"/>
    </location>
</feature>
<reference evidence="2 3" key="1">
    <citation type="submission" date="2014-05" db="EMBL/GenBank/DDBJ databases">
        <authorList>
            <person name="Rizzardi K."/>
            <person name="Winiecka-Krusnell J."/>
            <person name="Ramliden M."/>
            <person name="Alm E."/>
            <person name="Andersson S."/>
            <person name="Byfors S."/>
        </authorList>
    </citation>
    <scope>NUCLEOTIDE SEQUENCE [LARGE SCALE GENOMIC DNA]</scope>
    <source>
        <strain evidence="2 3">LEGN</strain>
    </source>
</reference>
<protein>
    <submittedName>
        <fullName evidence="2">Uncharacterized protein</fullName>
    </submittedName>
</protein>
<evidence type="ECO:0000256" key="1">
    <source>
        <dbReference type="SAM" id="SignalP"/>
    </source>
</evidence>
<dbReference type="AlphaFoldDB" id="A0A0A2SU72"/>
<sequence length="142" mass="15269">MRRILTLILGLVLSSAHAGGLGACGVHTWHEVVSKSGSWKVTFKMISQNGQFVDPSCADITEIGLTEDNSLTYGFKFSKEADFNIAYTVTAVNQDSNFQSKACVFVVTANGPAQPDIQALSYHGAECQWYVVNGVGENFSVG</sequence>
<accession>A0A0A2SU72</accession>
<organism evidence="2 3">
    <name type="scientific">Legionella norrlandica</name>
    <dbReference type="NCBI Taxonomy" id="1498499"/>
    <lineage>
        <taxon>Bacteria</taxon>
        <taxon>Pseudomonadati</taxon>
        <taxon>Pseudomonadota</taxon>
        <taxon>Gammaproteobacteria</taxon>
        <taxon>Legionellales</taxon>
        <taxon>Legionellaceae</taxon>
        <taxon>Legionella</taxon>
    </lineage>
</organism>